<keyword evidence="4" id="KW-1185">Reference proteome</keyword>
<name>A0ABR8TKQ9_9PSED</name>
<sequence>MKNLTPMDRQQLIEDIQLKSASGEESLGTSIRRLRLEITGLDQDSFAKMCKLTTKTLSTLENDRGNPTINTLNGILKPFGLAMTLGSLRHKPIKPISQHVEEPRRKRGASPKRQTAALQTASRARAE</sequence>
<dbReference type="Pfam" id="PF01381">
    <property type="entry name" value="HTH_3"/>
    <property type="match status" value="1"/>
</dbReference>
<dbReference type="Gene3D" id="1.10.260.40">
    <property type="entry name" value="lambda repressor-like DNA-binding domains"/>
    <property type="match status" value="1"/>
</dbReference>
<proteinExistence type="predicted"/>
<organism evidence="3 4">
    <name type="scientific">Serpens gallinarum</name>
    <dbReference type="NCBI Taxonomy" id="2763075"/>
    <lineage>
        <taxon>Bacteria</taxon>
        <taxon>Pseudomonadati</taxon>
        <taxon>Pseudomonadota</taxon>
        <taxon>Gammaproteobacteria</taxon>
        <taxon>Pseudomonadales</taxon>
        <taxon>Pseudomonadaceae</taxon>
        <taxon>Pseudomonas</taxon>
    </lineage>
</organism>
<dbReference type="RefSeq" id="WP_251834951.1">
    <property type="nucleotide sequence ID" value="NZ_JACSQG010000001.1"/>
</dbReference>
<dbReference type="SUPFAM" id="SSF47413">
    <property type="entry name" value="lambda repressor-like DNA-binding domains"/>
    <property type="match status" value="1"/>
</dbReference>
<dbReference type="InterPro" id="IPR001387">
    <property type="entry name" value="Cro/C1-type_HTH"/>
</dbReference>
<accession>A0ABR8TKQ9</accession>
<evidence type="ECO:0000259" key="2">
    <source>
        <dbReference type="PROSITE" id="PS50943"/>
    </source>
</evidence>
<protein>
    <submittedName>
        <fullName evidence="3">Helix-turn-helix domain-containing protein</fullName>
    </submittedName>
</protein>
<evidence type="ECO:0000313" key="3">
    <source>
        <dbReference type="EMBL" id="MBD7976189.1"/>
    </source>
</evidence>
<dbReference type="EMBL" id="JACSQG010000001">
    <property type="protein sequence ID" value="MBD7976189.1"/>
    <property type="molecule type" value="Genomic_DNA"/>
</dbReference>
<dbReference type="CDD" id="cd00093">
    <property type="entry name" value="HTH_XRE"/>
    <property type="match status" value="1"/>
</dbReference>
<feature type="compositionally biased region" description="Polar residues" evidence="1">
    <location>
        <begin position="112"/>
        <end position="127"/>
    </location>
</feature>
<dbReference type="PROSITE" id="PS50943">
    <property type="entry name" value="HTH_CROC1"/>
    <property type="match status" value="1"/>
</dbReference>
<dbReference type="Proteomes" id="UP000611945">
    <property type="component" value="Unassembled WGS sequence"/>
</dbReference>
<reference evidence="3 4" key="1">
    <citation type="submission" date="2020-08" db="EMBL/GenBank/DDBJ databases">
        <title>A Genomic Blueprint of the Chicken Gut Microbiome.</title>
        <authorList>
            <person name="Gilroy R."/>
            <person name="Ravi A."/>
            <person name="Getino M."/>
            <person name="Pursley I."/>
            <person name="Horton D.L."/>
            <person name="Alikhan N.-F."/>
            <person name="Baker D."/>
            <person name="Gharbi K."/>
            <person name="Hall N."/>
            <person name="Watson M."/>
            <person name="Adriaenssens E.M."/>
            <person name="Foster-Nyarko E."/>
            <person name="Jarju S."/>
            <person name="Secka A."/>
            <person name="Antonio M."/>
            <person name="Oren A."/>
            <person name="Chaudhuri R."/>
            <person name="La Ragione R.M."/>
            <person name="Hildebrand F."/>
            <person name="Pallen M.J."/>
        </authorList>
    </citation>
    <scope>NUCLEOTIDE SEQUENCE [LARGE SCALE GENOMIC DNA]</scope>
    <source>
        <strain evidence="3 4">Sa2CUA2</strain>
    </source>
</reference>
<evidence type="ECO:0000256" key="1">
    <source>
        <dbReference type="SAM" id="MobiDB-lite"/>
    </source>
</evidence>
<feature type="domain" description="HTH cro/C1-type" evidence="2">
    <location>
        <begin position="31"/>
        <end position="88"/>
    </location>
</feature>
<evidence type="ECO:0000313" key="4">
    <source>
        <dbReference type="Proteomes" id="UP000611945"/>
    </source>
</evidence>
<comment type="caution">
    <text evidence="3">The sequence shown here is derived from an EMBL/GenBank/DDBJ whole genome shotgun (WGS) entry which is preliminary data.</text>
</comment>
<feature type="region of interest" description="Disordered" evidence="1">
    <location>
        <begin position="92"/>
        <end position="127"/>
    </location>
</feature>
<dbReference type="InterPro" id="IPR010982">
    <property type="entry name" value="Lambda_DNA-bd_dom_sf"/>
</dbReference>
<gene>
    <name evidence="3" type="ORF">H9642_03190</name>
</gene>